<dbReference type="EMBL" id="BARW01015150">
    <property type="protein sequence ID" value="GAI91374.1"/>
    <property type="molecule type" value="Genomic_DNA"/>
</dbReference>
<accession>X1UG89</accession>
<gene>
    <name evidence="1" type="ORF">S12H4_26660</name>
</gene>
<feature type="non-terminal residue" evidence="1">
    <location>
        <position position="1"/>
    </location>
</feature>
<proteinExistence type="predicted"/>
<protein>
    <submittedName>
        <fullName evidence="1">Uncharacterized protein</fullName>
    </submittedName>
</protein>
<evidence type="ECO:0000313" key="1">
    <source>
        <dbReference type="EMBL" id="GAI91374.1"/>
    </source>
</evidence>
<dbReference type="AlphaFoldDB" id="X1UG89"/>
<organism evidence="1">
    <name type="scientific">marine sediment metagenome</name>
    <dbReference type="NCBI Taxonomy" id="412755"/>
    <lineage>
        <taxon>unclassified sequences</taxon>
        <taxon>metagenomes</taxon>
        <taxon>ecological metagenomes</taxon>
    </lineage>
</organism>
<reference evidence="1" key="1">
    <citation type="journal article" date="2014" name="Front. Microbiol.">
        <title>High frequency of phylogenetically diverse reductive dehalogenase-homologous genes in deep subseafloor sedimentary metagenomes.</title>
        <authorList>
            <person name="Kawai M."/>
            <person name="Futagami T."/>
            <person name="Toyoda A."/>
            <person name="Takaki Y."/>
            <person name="Nishi S."/>
            <person name="Hori S."/>
            <person name="Arai W."/>
            <person name="Tsubouchi T."/>
            <person name="Morono Y."/>
            <person name="Uchiyama I."/>
            <person name="Ito T."/>
            <person name="Fujiyama A."/>
            <person name="Inagaki F."/>
            <person name="Takami H."/>
        </authorList>
    </citation>
    <scope>NUCLEOTIDE SEQUENCE</scope>
    <source>
        <strain evidence="1">Expedition CK06-06</strain>
    </source>
</reference>
<comment type="caution">
    <text evidence="1">The sequence shown here is derived from an EMBL/GenBank/DDBJ whole genome shotgun (WGS) entry which is preliminary data.</text>
</comment>
<name>X1UG89_9ZZZZ</name>
<sequence>CNNCGCLGKFEGKFVSVDGKSKYYIKDEEDKK</sequence>